<protein>
    <submittedName>
        <fullName evidence="2">Uncharacterized protein</fullName>
    </submittedName>
</protein>
<evidence type="ECO:0000313" key="1">
    <source>
        <dbReference type="Proteomes" id="UP000887579"/>
    </source>
</evidence>
<evidence type="ECO:0000313" key="2">
    <source>
        <dbReference type="WBParaSite" id="ES5_v2.g16424.t1"/>
    </source>
</evidence>
<sequence length="133" mass="14561">MSSSKPLRPSSRGSAEAAFSTTSVSTAVPPAFQASPFADTCEPNSFSEVSVRSDCDQVNLHNASLASVDTSKNNTTYRIPPELEKKRIEGPLFDTHQPDFINFHEESLQIFPNVPGSSLLWHTTFDVCEVSQI</sequence>
<organism evidence="1 2">
    <name type="scientific">Panagrolaimus sp. ES5</name>
    <dbReference type="NCBI Taxonomy" id="591445"/>
    <lineage>
        <taxon>Eukaryota</taxon>
        <taxon>Metazoa</taxon>
        <taxon>Ecdysozoa</taxon>
        <taxon>Nematoda</taxon>
        <taxon>Chromadorea</taxon>
        <taxon>Rhabditida</taxon>
        <taxon>Tylenchina</taxon>
        <taxon>Panagrolaimomorpha</taxon>
        <taxon>Panagrolaimoidea</taxon>
        <taxon>Panagrolaimidae</taxon>
        <taxon>Panagrolaimus</taxon>
    </lineage>
</organism>
<proteinExistence type="predicted"/>
<name>A0AC34FGD7_9BILA</name>
<dbReference type="Proteomes" id="UP000887579">
    <property type="component" value="Unplaced"/>
</dbReference>
<dbReference type="WBParaSite" id="ES5_v2.g16424.t1">
    <property type="protein sequence ID" value="ES5_v2.g16424.t1"/>
    <property type="gene ID" value="ES5_v2.g16424"/>
</dbReference>
<reference evidence="2" key="1">
    <citation type="submission" date="2022-11" db="UniProtKB">
        <authorList>
            <consortium name="WormBaseParasite"/>
        </authorList>
    </citation>
    <scope>IDENTIFICATION</scope>
</reference>
<accession>A0AC34FGD7</accession>